<dbReference type="EMBL" id="FOIT01000005">
    <property type="protein sequence ID" value="SEW12625.1"/>
    <property type="molecule type" value="Genomic_DNA"/>
</dbReference>
<name>A0A662Z4S5_9STAP</name>
<proteinExistence type="predicted"/>
<dbReference type="AlphaFoldDB" id="A0A662Z4S5"/>
<feature type="transmembrane region" description="Helical" evidence="1">
    <location>
        <begin position="66"/>
        <end position="87"/>
    </location>
</feature>
<reference evidence="2 3" key="1">
    <citation type="submission" date="2016-10" db="EMBL/GenBank/DDBJ databases">
        <authorList>
            <person name="Varghese N."/>
            <person name="Submissions S."/>
        </authorList>
    </citation>
    <scope>NUCLEOTIDE SEQUENCE [LARGE SCALE GENOMIC DNA]</scope>
    <source>
        <strain evidence="2 3">IBRC-M10081</strain>
    </source>
</reference>
<feature type="transmembrane region" description="Helical" evidence="1">
    <location>
        <begin position="93"/>
        <end position="112"/>
    </location>
</feature>
<feature type="transmembrane region" description="Helical" evidence="1">
    <location>
        <begin position="155"/>
        <end position="171"/>
    </location>
</feature>
<dbReference type="InterPro" id="IPR053170">
    <property type="entry name" value="Transcription_regulator"/>
</dbReference>
<sequence>MDTLTHTLMGGTIVGVATMDPNIDALQTGFIIAVVGASLVPDTDTILKFKNNATYIKHHRGITHSLPFTFLVWPMLITFLAMLLFDLPFASTYLWVQLAVFLHVFVDIFNSYGTQALRPLDYSWIQIGTINTVDIFILGAHIVYFILWFLGFNPVTMFFILYGVLLIYYITRHLMQRTIMKKAKHQLPHQNIKRVFVMPTLKFFVWRVIVVTDTHYFVGRSTHGHIVFYDSFDQKDKLPSALHEIIRFDINYRTFVFFSSIYHYELKTLNENEVEVRFIDLRYLKDGHYAFVTIMIVDKEQKIVKHSYIGWVFSEERLQQLLMNN</sequence>
<dbReference type="RefSeq" id="WP_091475920.1">
    <property type="nucleotide sequence ID" value="NZ_FOIT01000005.1"/>
</dbReference>
<accession>A0A662Z4S5</accession>
<dbReference type="Pfam" id="PF04307">
    <property type="entry name" value="YdjM"/>
    <property type="match status" value="1"/>
</dbReference>
<gene>
    <name evidence="2" type="ORF">SAMN05192557_1757</name>
</gene>
<keyword evidence="1" id="KW-0472">Membrane</keyword>
<feature type="transmembrane region" description="Helical" evidence="1">
    <location>
        <begin position="124"/>
        <end position="149"/>
    </location>
</feature>
<evidence type="ECO:0000313" key="2">
    <source>
        <dbReference type="EMBL" id="SEW12625.1"/>
    </source>
</evidence>
<dbReference type="OrthoDB" id="110250at2"/>
<protein>
    <submittedName>
        <fullName evidence="2">Inner membrane protein</fullName>
    </submittedName>
</protein>
<keyword evidence="1" id="KW-0812">Transmembrane</keyword>
<dbReference type="Proteomes" id="UP000243605">
    <property type="component" value="Unassembled WGS sequence"/>
</dbReference>
<dbReference type="PANTHER" id="PTHR40031:SF1">
    <property type="entry name" value="MEMBRANE-BOUND METAL-DEPENDENT HYDROLASE"/>
    <property type="match status" value="1"/>
</dbReference>
<dbReference type="InterPro" id="IPR007404">
    <property type="entry name" value="YdjM-like"/>
</dbReference>
<keyword evidence="1" id="KW-1133">Transmembrane helix</keyword>
<keyword evidence="3" id="KW-1185">Reference proteome</keyword>
<evidence type="ECO:0000256" key="1">
    <source>
        <dbReference type="SAM" id="Phobius"/>
    </source>
</evidence>
<dbReference type="PANTHER" id="PTHR40031">
    <property type="entry name" value="HYPOTHETICAL MEMBRANE SPANNING PROTEIN"/>
    <property type="match status" value="1"/>
</dbReference>
<evidence type="ECO:0000313" key="3">
    <source>
        <dbReference type="Proteomes" id="UP000243605"/>
    </source>
</evidence>
<organism evidence="2 3">
    <name type="scientific">Aliicoccus persicus</name>
    <dbReference type="NCBI Taxonomy" id="930138"/>
    <lineage>
        <taxon>Bacteria</taxon>
        <taxon>Bacillati</taxon>
        <taxon>Bacillota</taxon>
        <taxon>Bacilli</taxon>
        <taxon>Bacillales</taxon>
        <taxon>Staphylococcaceae</taxon>
        <taxon>Aliicoccus</taxon>
    </lineage>
</organism>